<proteinExistence type="inferred from homology"/>
<comment type="subcellular location">
    <subcellularLocation>
        <location evidence="1">Cell envelope</location>
    </subcellularLocation>
</comment>
<evidence type="ECO:0000256" key="1">
    <source>
        <dbReference type="ARBA" id="ARBA00004196"/>
    </source>
</evidence>
<evidence type="ECO:0000256" key="3">
    <source>
        <dbReference type="ARBA" id="ARBA00022729"/>
    </source>
</evidence>
<dbReference type="AlphaFoldDB" id="A0A6J4UXD5"/>
<keyword evidence="3" id="KW-0732">Signal</keyword>
<dbReference type="GO" id="GO:0030246">
    <property type="term" value="F:carbohydrate binding"/>
    <property type="evidence" value="ECO:0007669"/>
    <property type="project" value="UniProtKB-ARBA"/>
</dbReference>
<dbReference type="EMBL" id="CADCWF010000159">
    <property type="protein sequence ID" value="CAA9560718.1"/>
    <property type="molecule type" value="Genomic_DNA"/>
</dbReference>
<dbReference type="Gene3D" id="3.40.50.2300">
    <property type="match status" value="2"/>
</dbReference>
<gene>
    <name evidence="5" type="ORF">AVDCRST_MAG59-2557</name>
</gene>
<dbReference type="GO" id="GO:0030313">
    <property type="term" value="C:cell envelope"/>
    <property type="evidence" value="ECO:0007669"/>
    <property type="project" value="UniProtKB-SubCell"/>
</dbReference>
<dbReference type="CDD" id="cd06320">
    <property type="entry name" value="PBP1_allose_binding"/>
    <property type="match status" value="1"/>
</dbReference>
<dbReference type="SUPFAM" id="SSF53822">
    <property type="entry name" value="Periplasmic binding protein-like I"/>
    <property type="match status" value="1"/>
</dbReference>
<evidence type="ECO:0000256" key="2">
    <source>
        <dbReference type="ARBA" id="ARBA00007639"/>
    </source>
</evidence>
<feature type="domain" description="Periplasmic binding protein" evidence="4">
    <location>
        <begin position="59"/>
        <end position="318"/>
    </location>
</feature>
<evidence type="ECO:0000259" key="4">
    <source>
        <dbReference type="Pfam" id="PF13407"/>
    </source>
</evidence>
<dbReference type="PANTHER" id="PTHR46847:SF1">
    <property type="entry name" value="D-ALLOSE-BINDING PERIPLASMIC PROTEIN-RELATED"/>
    <property type="match status" value="1"/>
</dbReference>
<comment type="similarity">
    <text evidence="2">Belongs to the bacterial solute-binding protein 2 family.</text>
</comment>
<name>A0A6J4UXD5_9BACT</name>
<sequence>MKRGSSLGSSRVGLTLVAGAMFFGVGGGAVAQDATPAGGMSVEEIAAVEADQPYRLLAVVKTLSNEYWQAMADGYAEAAAEKGVTIDVLAVPTEQDTEQQLNQVQTALAQGYDAIMVSPITPNNLIPALVQATEADIPIVNVDEKVDPAAAEDAGVALTSVIASDNRDAGARAAQWMIENIPEGGQVAIIEGKAGNQSGLDRKEGFQEAIEAAGNFEVVASQPADWDGPRALDAATNILQANPDLVGFYAANDTMALGVVEAVRAAGKLEQVAVLGTDAIPAALAAVEAGDLEGTVAQFPAEEAKIAVGLAILAIQGEPVGGFIPSPIELITADNVGTMTGAGEAATPAA</sequence>
<organism evidence="5">
    <name type="scientific">uncultured Thermomicrobiales bacterium</name>
    <dbReference type="NCBI Taxonomy" id="1645740"/>
    <lineage>
        <taxon>Bacteria</taxon>
        <taxon>Pseudomonadati</taxon>
        <taxon>Thermomicrobiota</taxon>
        <taxon>Thermomicrobia</taxon>
        <taxon>Thermomicrobiales</taxon>
        <taxon>environmental samples</taxon>
    </lineage>
</organism>
<accession>A0A6J4UXD5</accession>
<reference evidence="5" key="1">
    <citation type="submission" date="2020-02" db="EMBL/GenBank/DDBJ databases">
        <authorList>
            <person name="Meier V. D."/>
        </authorList>
    </citation>
    <scope>NUCLEOTIDE SEQUENCE</scope>
    <source>
        <strain evidence="5">AVDCRST_MAG59</strain>
    </source>
</reference>
<protein>
    <submittedName>
        <fullName evidence="5">D-allose ABC transporter, substrate-binding protein</fullName>
    </submittedName>
</protein>
<dbReference type="PANTHER" id="PTHR46847">
    <property type="entry name" value="D-ALLOSE-BINDING PERIPLASMIC PROTEIN-RELATED"/>
    <property type="match status" value="1"/>
</dbReference>
<dbReference type="InterPro" id="IPR025997">
    <property type="entry name" value="SBP_2_dom"/>
</dbReference>
<evidence type="ECO:0000313" key="5">
    <source>
        <dbReference type="EMBL" id="CAA9560718.1"/>
    </source>
</evidence>
<dbReference type="InterPro" id="IPR028082">
    <property type="entry name" value="Peripla_BP_I"/>
</dbReference>
<dbReference type="Pfam" id="PF13407">
    <property type="entry name" value="Peripla_BP_4"/>
    <property type="match status" value="1"/>
</dbReference>